<sequence length="39" mass="4224">MNLSVESGVGVSSVDKVVDQRGTRKEARVCLDYLWSPAA</sequence>
<gene>
    <name evidence="1" type="ORF">R69888_06610</name>
</gene>
<organism evidence="1 2">
    <name type="scientific">Paraburkholderia haematera</name>
    <dbReference type="NCBI Taxonomy" id="2793077"/>
    <lineage>
        <taxon>Bacteria</taxon>
        <taxon>Pseudomonadati</taxon>
        <taxon>Pseudomonadota</taxon>
        <taxon>Betaproteobacteria</taxon>
        <taxon>Burkholderiales</taxon>
        <taxon>Burkholderiaceae</taxon>
        <taxon>Paraburkholderia</taxon>
    </lineage>
</organism>
<dbReference type="EMBL" id="CAJNBK010000038">
    <property type="protein sequence ID" value="CAE6832298.1"/>
    <property type="molecule type" value="Genomic_DNA"/>
</dbReference>
<evidence type="ECO:0000313" key="1">
    <source>
        <dbReference type="EMBL" id="CAE6832298.1"/>
    </source>
</evidence>
<name>A0ABM8STG0_9BURK</name>
<protein>
    <submittedName>
        <fullName evidence="1">Uncharacterized protein</fullName>
    </submittedName>
</protein>
<proteinExistence type="predicted"/>
<keyword evidence="2" id="KW-1185">Reference proteome</keyword>
<reference evidence="1 2" key="1">
    <citation type="submission" date="2021-02" db="EMBL/GenBank/DDBJ databases">
        <authorList>
            <person name="Vanwijnsberghe S."/>
        </authorList>
    </citation>
    <scope>NUCLEOTIDE SEQUENCE [LARGE SCALE GENOMIC DNA]</scope>
    <source>
        <strain evidence="1 2">LMG 31837</strain>
    </source>
</reference>
<evidence type="ECO:0000313" key="2">
    <source>
        <dbReference type="Proteomes" id="UP000672526"/>
    </source>
</evidence>
<dbReference type="Proteomes" id="UP000672526">
    <property type="component" value="Unassembled WGS sequence"/>
</dbReference>
<comment type="caution">
    <text evidence="1">The sequence shown here is derived from an EMBL/GenBank/DDBJ whole genome shotgun (WGS) entry which is preliminary data.</text>
</comment>
<accession>A0ABM8STG0</accession>